<evidence type="ECO:0000313" key="2">
    <source>
        <dbReference type="EMBL" id="EME55775.1"/>
    </source>
</evidence>
<dbReference type="Pfam" id="PF07045">
    <property type="entry name" value="DUF1330"/>
    <property type="match status" value="1"/>
</dbReference>
<dbReference type="PANTHER" id="PTHR41521">
    <property type="match status" value="1"/>
</dbReference>
<dbReference type="PANTHER" id="PTHR41521:SF4">
    <property type="entry name" value="BLR0684 PROTEIN"/>
    <property type="match status" value="1"/>
</dbReference>
<dbReference type="RefSeq" id="WP_003938596.1">
    <property type="nucleotide sequence ID" value="NZ_AOEX01000086.1"/>
</dbReference>
<dbReference type="PATRIC" id="fig|1278076.4.peg.4643"/>
<reference evidence="2 3" key="1">
    <citation type="journal article" date="2013" name="Genome Announc.">
        <title>Draft Genome Sequence of Rhodococcus ruber Strain BKS 20-38.</title>
        <authorList>
            <person name="Bala M."/>
            <person name="Kumar S."/>
            <person name="Raghava G.P."/>
            <person name="Mayilraj S."/>
        </authorList>
    </citation>
    <scope>NUCLEOTIDE SEQUENCE [LARGE SCALE GENOMIC DNA]</scope>
    <source>
        <strain evidence="2 3">BKS 20-38</strain>
    </source>
</reference>
<proteinExistence type="predicted"/>
<dbReference type="SUPFAM" id="SSF54909">
    <property type="entry name" value="Dimeric alpha+beta barrel"/>
    <property type="match status" value="1"/>
</dbReference>
<organism evidence="2 3">
    <name type="scientific">Rhodococcus ruber BKS 20-38</name>
    <dbReference type="NCBI Taxonomy" id="1278076"/>
    <lineage>
        <taxon>Bacteria</taxon>
        <taxon>Bacillati</taxon>
        <taxon>Actinomycetota</taxon>
        <taxon>Actinomycetes</taxon>
        <taxon>Mycobacteriales</taxon>
        <taxon>Nocardiaceae</taxon>
        <taxon>Rhodococcus</taxon>
    </lineage>
</organism>
<dbReference type="InterPro" id="IPR011008">
    <property type="entry name" value="Dimeric_a/b-barrel"/>
</dbReference>
<dbReference type="AlphaFoldDB" id="M2Y2J4"/>
<protein>
    <recommendedName>
        <fullName evidence="1">DUF1330 domain-containing protein</fullName>
    </recommendedName>
</protein>
<evidence type="ECO:0000259" key="1">
    <source>
        <dbReference type="Pfam" id="PF07045"/>
    </source>
</evidence>
<gene>
    <name evidence="2" type="ORF">G352_22676</name>
</gene>
<dbReference type="InterPro" id="IPR010753">
    <property type="entry name" value="DUF1330"/>
</dbReference>
<evidence type="ECO:0000313" key="3">
    <source>
        <dbReference type="Proteomes" id="UP000011731"/>
    </source>
</evidence>
<dbReference type="EMBL" id="AOEX01000086">
    <property type="protein sequence ID" value="EME55775.1"/>
    <property type="molecule type" value="Genomic_DNA"/>
</dbReference>
<feature type="domain" description="DUF1330" evidence="1">
    <location>
        <begin position="3"/>
        <end position="94"/>
    </location>
</feature>
<keyword evidence="3" id="KW-1185">Reference proteome</keyword>
<dbReference type="Proteomes" id="UP000011731">
    <property type="component" value="Unassembled WGS sequence"/>
</dbReference>
<sequence length="96" mass="11019">MTMYVLAQLTITDRTRYNRYQAAFLDVLHRYGGTLLAADEHPEVIEGSWPHHKVVLLAFDDRQQFARWSRSPEYTRIALDRKAGSDAVVLLTEGAQ</sequence>
<comment type="caution">
    <text evidence="2">The sequence shown here is derived from an EMBL/GenBank/DDBJ whole genome shotgun (WGS) entry which is preliminary data.</text>
</comment>
<dbReference type="Gene3D" id="3.30.70.100">
    <property type="match status" value="1"/>
</dbReference>
<name>M2Y2J4_9NOCA</name>
<accession>M2Y2J4</accession>